<gene>
    <name evidence="6" type="ORF">H2200_006818</name>
</gene>
<evidence type="ECO:0000313" key="7">
    <source>
        <dbReference type="Proteomes" id="UP001172673"/>
    </source>
</evidence>
<dbReference type="CDD" id="cd00067">
    <property type="entry name" value="GAL4"/>
    <property type="match status" value="1"/>
</dbReference>
<dbReference type="InterPro" id="IPR001138">
    <property type="entry name" value="Zn2Cys6_DnaBD"/>
</dbReference>
<reference evidence="6" key="1">
    <citation type="submission" date="2022-10" db="EMBL/GenBank/DDBJ databases">
        <title>Culturing micro-colonial fungi from biological soil crusts in the Mojave desert and describing Neophaeococcomyces mojavensis, and introducing the new genera and species Taxawa tesnikishii.</title>
        <authorList>
            <person name="Kurbessoian T."/>
            <person name="Stajich J.E."/>
        </authorList>
    </citation>
    <scope>NUCLEOTIDE SEQUENCE</scope>
    <source>
        <strain evidence="6">TK_41</strain>
    </source>
</reference>
<sequence length="407" mass="44288">MTKPKFRGHRCDPCIAGHRPCDGVRPVCGTCENRNDGTECQYSHDQPPPDHLRRKPDARRHDRPRRQESASDNDDSTASDEDLSMDEGDLTSAPLSDAQPDSSPQWPLPLSGSFTQPNEGTLQSQDSEAPQPAAHHNPSEERSPLNTMAENLPNQSRAHGAQQATPMQTRARRESLDDQPTPNTYQSQRGPPAPAGGESSGTARLNAIDLTATTGMGRANTQPTYANQSEPFRSTITPASVRSGELPADGIVIPNVDRGLAQYLNQTTSHLTVEPTNSLWGYRQSRVVVIGPGQIQMNWEYPFRPVPLLIPMTDDEARPYLFDPSGRRLLGGTPVADPDILGYQLVADNDDEEVAPTGNTGVIVAADNTDQQQESSNNGGNTGAVEENAEDPDAWMDQWVDWDGNAN</sequence>
<organism evidence="6 7">
    <name type="scientific">Cladophialophora chaetospira</name>
    <dbReference type="NCBI Taxonomy" id="386627"/>
    <lineage>
        <taxon>Eukaryota</taxon>
        <taxon>Fungi</taxon>
        <taxon>Dikarya</taxon>
        <taxon>Ascomycota</taxon>
        <taxon>Pezizomycotina</taxon>
        <taxon>Eurotiomycetes</taxon>
        <taxon>Chaetothyriomycetidae</taxon>
        <taxon>Chaetothyriales</taxon>
        <taxon>Herpotrichiellaceae</taxon>
        <taxon>Cladophialophora</taxon>
    </lineage>
</organism>
<dbReference type="AlphaFoldDB" id="A0AA38X9I5"/>
<keyword evidence="2" id="KW-0238">DNA-binding</keyword>
<keyword evidence="4" id="KW-0539">Nucleus</keyword>
<evidence type="ECO:0000313" key="6">
    <source>
        <dbReference type="EMBL" id="KAJ9609047.1"/>
    </source>
</evidence>
<feature type="compositionally biased region" description="Polar residues" evidence="5">
    <location>
        <begin position="178"/>
        <end position="189"/>
    </location>
</feature>
<feature type="compositionally biased region" description="Polar residues" evidence="5">
    <location>
        <begin position="368"/>
        <end position="379"/>
    </location>
</feature>
<evidence type="ECO:0000256" key="1">
    <source>
        <dbReference type="ARBA" id="ARBA00023015"/>
    </source>
</evidence>
<dbReference type="Gene3D" id="4.10.240.10">
    <property type="entry name" value="Zn(2)-C6 fungal-type DNA-binding domain"/>
    <property type="match status" value="1"/>
</dbReference>
<dbReference type="GO" id="GO:0000981">
    <property type="term" value="F:DNA-binding transcription factor activity, RNA polymerase II-specific"/>
    <property type="evidence" value="ECO:0007669"/>
    <property type="project" value="InterPro"/>
</dbReference>
<feature type="compositionally biased region" description="Basic residues" evidence="5">
    <location>
        <begin position="52"/>
        <end position="64"/>
    </location>
</feature>
<evidence type="ECO:0000256" key="3">
    <source>
        <dbReference type="ARBA" id="ARBA00023163"/>
    </source>
</evidence>
<feature type="compositionally biased region" description="Acidic residues" evidence="5">
    <location>
        <begin position="71"/>
        <end position="89"/>
    </location>
</feature>
<name>A0AA38X9I5_9EURO</name>
<dbReference type="GO" id="GO:0003677">
    <property type="term" value="F:DNA binding"/>
    <property type="evidence" value="ECO:0007669"/>
    <property type="project" value="UniProtKB-KW"/>
</dbReference>
<dbReference type="InterPro" id="IPR036864">
    <property type="entry name" value="Zn2-C6_fun-type_DNA-bd_sf"/>
</dbReference>
<proteinExistence type="predicted"/>
<comment type="caution">
    <text evidence="6">The sequence shown here is derived from an EMBL/GenBank/DDBJ whole genome shotgun (WGS) entry which is preliminary data.</text>
</comment>
<evidence type="ECO:0008006" key="8">
    <source>
        <dbReference type="Google" id="ProtNLM"/>
    </source>
</evidence>
<evidence type="ECO:0000256" key="2">
    <source>
        <dbReference type="ARBA" id="ARBA00023125"/>
    </source>
</evidence>
<evidence type="ECO:0000256" key="5">
    <source>
        <dbReference type="SAM" id="MobiDB-lite"/>
    </source>
</evidence>
<dbReference type="GO" id="GO:0008270">
    <property type="term" value="F:zinc ion binding"/>
    <property type="evidence" value="ECO:0007669"/>
    <property type="project" value="InterPro"/>
</dbReference>
<feature type="compositionally biased region" description="Polar residues" evidence="5">
    <location>
        <begin position="144"/>
        <end position="168"/>
    </location>
</feature>
<keyword evidence="1" id="KW-0805">Transcription regulation</keyword>
<dbReference type="Proteomes" id="UP001172673">
    <property type="component" value="Unassembled WGS sequence"/>
</dbReference>
<feature type="region of interest" description="Disordered" evidence="5">
    <location>
        <begin position="32"/>
        <end position="201"/>
    </location>
</feature>
<feature type="compositionally biased region" description="Polar residues" evidence="5">
    <location>
        <begin position="112"/>
        <end position="128"/>
    </location>
</feature>
<accession>A0AA38X9I5</accession>
<evidence type="ECO:0000256" key="4">
    <source>
        <dbReference type="ARBA" id="ARBA00023242"/>
    </source>
</evidence>
<keyword evidence="7" id="KW-1185">Reference proteome</keyword>
<dbReference type="EMBL" id="JAPDRK010000009">
    <property type="protein sequence ID" value="KAJ9609047.1"/>
    <property type="molecule type" value="Genomic_DNA"/>
</dbReference>
<keyword evidence="3" id="KW-0804">Transcription</keyword>
<protein>
    <recommendedName>
        <fullName evidence="8">Zn(2)-C6 fungal-type domain-containing protein</fullName>
    </recommendedName>
</protein>
<feature type="region of interest" description="Disordered" evidence="5">
    <location>
        <begin position="367"/>
        <end position="407"/>
    </location>
</feature>